<sequence>MSLIKGDKSPNTLRGTADDDTIYGYGSNDILYGYGGNDDLYGGTGNDKMYGGTGNDTLDGGTGNDKMYGGTGDDTYYVDSTDDVVSEALSAGTDHVYASIEYSLGANVEDLTLDGSALLGRGNELNNKLIGNDNDNWLAGFAGNDTLDGGAGNDTMIGMSGDDTYVVDSEADIVVESSGGGTDKIMSNVSYTLLDGFEIEYLYLKGTATSGTGNAFNNILVGNSNANIFHGLAGDDIMLGNTGNDTLVGGAGDDTMKGGAGNDTYFVDSLDDVVSEAVSAGTDTVYAMVDNYSLPTNVENLSIFALSGTGNSLNNIIRGNTLDNTEYGLAGNDTLRGSNGNDILIGGAGNDTLIGGTDQDYFVFAQSGATNSDKLTDFSHTDDTIVLKDILDGLVSNSIRGLSFDANNVLNTDSYIEGSGKTGNGITDISGIYNDTATGKIYYNPTSDTAGDSALICTVGTATVTSLDNTDFIYHS</sequence>
<dbReference type="GO" id="GO:0005509">
    <property type="term" value="F:calcium ion binding"/>
    <property type="evidence" value="ECO:0007669"/>
    <property type="project" value="InterPro"/>
</dbReference>
<dbReference type="PROSITE" id="PS00330">
    <property type="entry name" value="HEMOLYSIN_CALCIUM"/>
    <property type="match status" value="2"/>
</dbReference>
<dbReference type="STRING" id="43775.SAMN04489760_1128"/>
<dbReference type="InterPro" id="IPR001343">
    <property type="entry name" value="Hemolysn_Ca-bd"/>
</dbReference>
<dbReference type="GO" id="GO:0005576">
    <property type="term" value="C:extracellular region"/>
    <property type="evidence" value="ECO:0007669"/>
    <property type="project" value="UniProtKB-SubCell"/>
</dbReference>
<dbReference type="Pfam" id="PF00353">
    <property type="entry name" value="HemolysinCabind"/>
    <property type="match status" value="5"/>
</dbReference>
<accession>A0A1H7XRZ9</accession>
<dbReference type="RefSeq" id="WP_093883458.1">
    <property type="nucleotide sequence ID" value="NZ_FOBS01000012.1"/>
</dbReference>
<dbReference type="AlphaFoldDB" id="A0A1H7XRZ9"/>
<dbReference type="PANTHER" id="PTHR38340:SF1">
    <property type="entry name" value="S-LAYER PROTEIN"/>
    <property type="match status" value="1"/>
</dbReference>
<protein>
    <submittedName>
        <fullName evidence="3">Hemolysin-type calcium-binding repeat-containing protein</fullName>
    </submittedName>
</protein>
<dbReference type="InterPro" id="IPR011049">
    <property type="entry name" value="Serralysin-like_metalloprot_C"/>
</dbReference>
<dbReference type="OrthoDB" id="5405960at2"/>
<organism evidence="3 4">
    <name type="scientific">Syntrophus gentianae</name>
    <dbReference type="NCBI Taxonomy" id="43775"/>
    <lineage>
        <taxon>Bacteria</taxon>
        <taxon>Pseudomonadati</taxon>
        <taxon>Thermodesulfobacteriota</taxon>
        <taxon>Syntrophia</taxon>
        <taxon>Syntrophales</taxon>
        <taxon>Syntrophaceae</taxon>
        <taxon>Syntrophus</taxon>
    </lineage>
</organism>
<name>A0A1H7XRZ9_9BACT</name>
<comment type="subcellular location">
    <subcellularLocation>
        <location evidence="1">Secreted</location>
    </subcellularLocation>
</comment>
<keyword evidence="4" id="KW-1185">Reference proteome</keyword>
<dbReference type="PRINTS" id="PR00313">
    <property type="entry name" value="CABNDNGRPT"/>
</dbReference>
<dbReference type="Gene3D" id="2.150.10.10">
    <property type="entry name" value="Serralysin-like metalloprotease, C-terminal"/>
    <property type="match status" value="3"/>
</dbReference>
<evidence type="ECO:0000313" key="3">
    <source>
        <dbReference type="EMBL" id="SEM36712.1"/>
    </source>
</evidence>
<dbReference type="InterPro" id="IPR018511">
    <property type="entry name" value="Hemolysin-typ_Ca-bd_CS"/>
</dbReference>
<dbReference type="SUPFAM" id="SSF51120">
    <property type="entry name" value="beta-Roll"/>
    <property type="match status" value="4"/>
</dbReference>
<gene>
    <name evidence="3" type="ORF">SAMN04489760_1128</name>
</gene>
<dbReference type="EMBL" id="FOBS01000012">
    <property type="protein sequence ID" value="SEM36712.1"/>
    <property type="molecule type" value="Genomic_DNA"/>
</dbReference>
<evidence type="ECO:0000313" key="4">
    <source>
        <dbReference type="Proteomes" id="UP000198744"/>
    </source>
</evidence>
<reference evidence="3 4" key="1">
    <citation type="submission" date="2016-10" db="EMBL/GenBank/DDBJ databases">
        <authorList>
            <person name="de Groot N.N."/>
        </authorList>
    </citation>
    <scope>NUCLEOTIDE SEQUENCE [LARGE SCALE GENOMIC DNA]</scope>
    <source>
        <strain evidence="3 4">DSM 8423</strain>
    </source>
</reference>
<proteinExistence type="predicted"/>
<dbReference type="PANTHER" id="PTHR38340">
    <property type="entry name" value="S-LAYER PROTEIN"/>
    <property type="match status" value="1"/>
</dbReference>
<keyword evidence="2" id="KW-0964">Secreted</keyword>
<dbReference type="Proteomes" id="UP000198744">
    <property type="component" value="Unassembled WGS sequence"/>
</dbReference>
<dbReference type="InterPro" id="IPR050557">
    <property type="entry name" value="RTX_toxin/Mannuronan_C5-epim"/>
</dbReference>
<evidence type="ECO:0000256" key="1">
    <source>
        <dbReference type="ARBA" id="ARBA00004613"/>
    </source>
</evidence>
<evidence type="ECO:0000256" key="2">
    <source>
        <dbReference type="ARBA" id="ARBA00022525"/>
    </source>
</evidence>